<keyword evidence="10" id="KW-0443">Lipid metabolism</keyword>
<dbReference type="GO" id="GO:0022857">
    <property type="term" value="F:transmembrane transporter activity"/>
    <property type="evidence" value="ECO:0007669"/>
    <property type="project" value="InterPro"/>
</dbReference>
<keyword evidence="5" id="KW-0997">Cell inner membrane</keyword>
<evidence type="ECO:0000256" key="10">
    <source>
        <dbReference type="ARBA" id="ARBA00023098"/>
    </source>
</evidence>
<reference evidence="14 15" key="1">
    <citation type="submission" date="2009-10" db="EMBL/GenBank/DDBJ databases">
        <title>Complete sequence of chromosome of Ammonifex degensii KC4.</title>
        <authorList>
            <consortium name="US DOE Joint Genome Institute"/>
            <person name="Kerfeld C."/>
            <person name="Goodner B."/>
            <person name="Huber H."/>
            <person name="Stetter K."/>
            <person name="Lucas S."/>
            <person name="Copeland A."/>
            <person name="Lapidus A."/>
            <person name="Glavina del Rio T."/>
            <person name="Dalin E."/>
            <person name="Tice H."/>
            <person name="Bruce D."/>
            <person name="Goodwin L."/>
            <person name="Pitluck S."/>
            <person name="Saunders E."/>
            <person name="Brettin T."/>
            <person name="Detter J.C."/>
            <person name="Han C."/>
            <person name="Larimer F."/>
            <person name="Land M."/>
            <person name="Hauser L."/>
            <person name="Kyrpides N."/>
            <person name="Ovchinnikova G."/>
            <person name="Richardson P."/>
        </authorList>
    </citation>
    <scope>NUCLEOTIDE SEQUENCE [LARGE SCALE GENOMIC DNA]</scope>
    <source>
        <strain evidence="15">DSM 10501 / KC4</strain>
    </source>
</reference>
<evidence type="ECO:0000256" key="4">
    <source>
        <dbReference type="ARBA" id="ARBA00022516"/>
    </source>
</evidence>
<dbReference type="KEGG" id="adg:Adeg_0765"/>
<evidence type="ECO:0000256" key="5">
    <source>
        <dbReference type="ARBA" id="ARBA00022519"/>
    </source>
</evidence>
<dbReference type="Pfam" id="PF00892">
    <property type="entry name" value="EamA"/>
    <property type="match status" value="1"/>
</dbReference>
<evidence type="ECO:0000256" key="8">
    <source>
        <dbReference type="ARBA" id="ARBA00022985"/>
    </source>
</evidence>
<keyword evidence="7 12" id="KW-0812">Transmembrane</keyword>
<dbReference type="STRING" id="429009.Adeg_0765"/>
<evidence type="ECO:0000256" key="7">
    <source>
        <dbReference type="ARBA" id="ARBA00022692"/>
    </source>
</evidence>
<comment type="subcellular location">
    <subcellularLocation>
        <location evidence="1">Cell membrane</location>
        <topology evidence="1">Multi-pass membrane protein</topology>
    </subcellularLocation>
</comment>
<protein>
    <submittedName>
        <fullName evidence="14">Small multi-drug resistant family protein</fullName>
    </submittedName>
</protein>
<dbReference type="SUPFAM" id="SSF103481">
    <property type="entry name" value="Multidrug resistance efflux transporter EmrE"/>
    <property type="match status" value="1"/>
</dbReference>
<evidence type="ECO:0000313" key="15">
    <source>
        <dbReference type="Proteomes" id="UP000002620"/>
    </source>
</evidence>
<keyword evidence="3" id="KW-1003">Cell membrane</keyword>
<name>C9RCD3_AMMDK</name>
<dbReference type="PANTHER" id="PTHR30561:SF9">
    <property type="entry name" value="4-AMINO-4-DEOXY-L-ARABINOSE-PHOSPHOUNDECAPRENOL FLIPPASE SUBUNIT ARNF-RELATED"/>
    <property type="match status" value="1"/>
</dbReference>
<evidence type="ECO:0000256" key="11">
    <source>
        <dbReference type="ARBA" id="ARBA00023136"/>
    </source>
</evidence>
<dbReference type="eggNOG" id="COG2076">
    <property type="taxonomic scope" value="Bacteria"/>
</dbReference>
<dbReference type="InterPro" id="IPR037185">
    <property type="entry name" value="EmrE-like"/>
</dbReference>
<dbReference type="GO" id="GO:0009103">
    <property type="term" value="P:lipopolysaccharide biosynthetic process"/>
    <property type="evidence" value="ECO:0007669"/>
    <property type="project" value="UniProtKB-KW"/>
</dbReference>
<proteinExistence type="inferred from homology"/>
<dbReference type="PANTHER" id="PTHR30561">
    <property type="entry name" value="SMR FAMILY PROTON-DEPENDENT DRUG EFFLUX TRANSPORTER SUGE"/>
    <property type="match status" value="1"/>
</dbReference>
<keyword evidence="15" id="KW-1185">Reference proteome</keyword>
<feature type="transmembrane region" description="Helical" evidence="12">
    <location>
        <begin position="93"/>
        <end position="111"/>
    </location>
</feature>
<sequence>MSGSFSTWLFAALAVILGSLGQVFLKMGAGHDLLRSLADRHTLLGVLLYGGSFLCWLKVLAAWPLSRAYPVLALNFGLVALLSALVLGEDLGAARVLGTVLCAVGVVLVSLGS</sequence>
<evidence type="ECO:0000256" key="3">
    <source>
        <dbReference type="ARBA" id="ARBA00022475"/>
    </source>
</evidence>
<gene>
    <name evidence="14" type="ordered locus">Adeg_0765</name>
</gene>
<keyword evidence="6" id="KW-0441">Lipid A biosynthesis</keyword>
<evidence type="ECO:0000313" key="14">
    <source>
        <dbReference type="EMBL" id="ACX51910.1"/>
    </source>
</evidence>
<feature type="transmembrane region" description="Helical" evidence="12">
    <location>
        <begin position="41"/>
        <end position="61"/>
    </location>
</feature>
<evidence type="ECO:0000256" key="1">
    <source>
        <dbReference type="ARBA" id="ARBA00004651"/>
    </source>
</evidence>
<feature type="domain" description="EamA" evidence="13">
    <location>
        <begin position="4"/>
        <end position="110"/>
    </location>
</feature>
<organism evidence="14 15">
    <name type="scientific">Ammonifex degensii (strain DSM 10501 / KC4)</name>
    <dbReference type="NCBI Taxonomy" id="429009"/>
    <lineage>
        <taxon>Bacteria</taxon>
        <taxon>Bacillati</taxon>
        <taxon>Bacillota</taxon>
        <taxon>Clostridia</taxon>
        <taxon>Thermoanaerobacterales</taxon>
        <taxon>Thermoanaerobacteraceae</taxon>
        <taxon>Ammonifex</taxon>
    </lineage>
</organism>
<keyword evidence="4" id="KW-0444">Lipid biosynthesis</keyword>
<dbReference type="AlphaFoldDB" id="C9RCD3"/>
<evidence type="ECO:0000259" key="13">
    <source>
        <dbReference type="Pfam" id="PF00892"/>
    </source>
</evidence>
<dbReference type="InterPro" id="IPR000390">
    <property type="entry name" value="Small_drug/metabolite_transptr"/>
</dbReference>
<dbReference type="EMBL" id="CP001785">
    <property type="protein sequence ID" value="ACX51910.1"/>
    <property type="molecule type" value="Genomic_DNA"/>
</dbReference>
<dbReference type="GO" id="GO:0005886">
    <property type="term" value="C:plasma membrane"/>
    <property type="evidence" value="ECO:0007669"/>
    <property type="project" value="UniProtKB-SubCell"/>
</dbReference>
<evidence type="ECO:0000256" key="12">
    <source>
        <dbReference type="SAM" id="Phobius"/>
    </source>
</evidence>
<dbReference type="InterPro" id="IPR000620">
    <property type="entry name" value="EamA_dom"/>
</dbReference>
<dbReference type="Proteomes" id="UP000002620">
    <property type="component" value="Chromosome"/>
</dbReference>
<accession>C9RCD3</accession>
<keyword evidence="11 12" id="KW-0472">Membrane</keyword>
<dbReference type="Gene3D" id="1.10.3730.20">
    <property type="match status" value="1"/>
</dbReference>
<dbReference type="HOGENOM" id="CLU_131462_2_3_9"/>
<keyword evidence="9 12" id="KW-1133">Transmembrane helix</keyword>
<feature type="transmembrane region" description="Helical" evidence="12">
    <location>
        <begin position="68"/>
        <end position="87"/>
    </location>
</feature>
<evidence type="ECO:0000256" key="6">
    <source>
        <dbReference type="ARBA" id="ARBA00022556"/>
    </source>
</evidence>
<comment type="similarity">
    <text evidence="2">Belongs to the EamA transporter family.</text>
</comment>
<keyword evidence="8" id="KW-0448">Lipopolysaccharide biosynthesis</keyword>
<dbReference type="RefSeq" id="WP_015738788.1">
    <property type="nucleotide sequence ID" value="NC_013385.1"/>
</dbReference>
<evidence type="ECO:0000256" key="9">
    <source>
        <dbReference type="ARBA" id="ARBA00022989"/>
    </source>
</evidence>
<dbReference type="OrthoDB" id="9156836at2"/>
<evidence type="ECO:0000256" key="2">
    <source>
        <dbReference type="ARBA" id="ARBA00007362"/>
    </source>
</evidence>